<keyword evidence="4" id="KW-0804">Transcription</keyword>
<protein>
    <submittedName>
        <fullName evidence="6">LysR family transcriptional regulator</fullName>
    </submittedName>
</protein>
<evidence type="ECO:0000313" key="6">
    <source>
        <dbReference type="EMBL" id="OZI30059.1"/>
    </source>
</evidence>
<sequence length="294" mass="31763">MDLFSHLRDLIAIADHGSLAAAAKARGVAPSAVTASLQRLEAHVGAKLVLRSTRGLSMTPEGERFLLQCRRIVGDLEEAIDQVAEAGRLKGTIRLTCINDFGRAALSGLIDGFQARHPEVKFELALGDEVMNIVENGYDLAIRTGPLADSRLHARLILHAGRSVCASPAYWARHGKPARPEDLARHNCLVLSRQGDPQRIWRFRDGAGEIAVQVSGNRTANDGGLLRQWAIAGAGVVLKSDYDVAGDLQAGRLEAALEAYRQTDVNLYAVHAAGRQPPRRVAAFVDYLAAMLPD</sequence>
<evidence type="ECO:0000256" key="1">
    <source>
        <dbReference type="ARBA" id="ARBA00009437"/>
    </source>
</evidence>
<reference evidence="7" key="1">
    <citation type="submission" date="2017-05" db="EMBL/GenBank/DDBJ databases">
        <title>Complete and WGS of Bordetella genogroups.</title>
        <authorList>
            <person name="Spilker T."/>
            <person name="Lipuma J."/>
        </authorList>
    </citation>
    <scope>NUCLEOTIDE SEQUENCE [LARGE SCALE GENOMIC DNA]</scope>
    <source>
        <strain evidence="7">AU16122</strain>
    </source>
</reference>
<dbReference type="FunFam" id="3.40.190.290:FF:000001">
    <property type="entry name" value="Transcriptional regulator, LysR family"/>
    <property type="match status" value="1"/>
</dbReference>
<dbReference type="Pfam" id="PF03466">
    <property type="entry name" value="LysR_substrate"/>
    <property type="match status" value="1"/>
</dbReference>
<evidence type="ECO:0000256" key="4">
    <source>
        <dbReference type="ARBA" id="ARBA00023163"/>
    </source>
</evidence>
<accession>A0A261RYA6</accession>
<gene>
    <name evidence="6" type="ORF">CAL29_18490</name>
</gene>
<dbReference type="Proteomes" id="UP000216020">
    <property type="component" value="Unassembled WGS sequence"/>
</dbReference>
<dbReference type="PROSITE" id="PS50931">
    <property type="entry name" value="HTH_LYSR"/>
    <property type="match status" value="1"/>
</dbReference>
<dbReference type="PANTHER" id="PTHR30537:SF5">
    <property type="entry name" value="HTH-TYPE TRANSCRIPTIONAL ACTIVATOR TTDR-RELATED"/>
    <property type="match status" value="1"/>
</dbReference>
<dbReference type="GO" id="GO:0003677">
    <property type="term" value="F:DNA binding"/>
    <property type="evidence" value="ECO:0007669"/>
    <property type="project" value="UniProtKB-KW"/>
</dbReference>
<dbReference type="InterPro" id="IPR036390">
    <property type="entry name" value="WH_DNA-bd_sf"/>
</dbReference>
<keyword evidence="7" id="KW-1185">Reference proteome</keyword>
<comment type="similarity">
    <text evidence="1">Belongs to the LysR transcriptional regulatory family.</text>
</comment>
<dbReference type="PANTHER" id="PTHR30537">
    <property type="entry name" value="HTH-TYPE TRANSCRIPTIONAL REGULATOR"/>
    <property type="match status" value="1"/>
</dbReference>
<dbReference type="InterPro" id="IPR000847">
    <property type="entry name" value="LysR_HTH_N"/>
</dbReference>
<organism evidence="6 7">
    <name type="scientific">Bordetella genomosp. 10</name>
    <dbReference type="NCBI Taxonomy" id="1416804"/>
    <lineage>
        <taxon>Bacteria</taxon>
        <taxon>Pseudomonadati</taxon>
        <taxon>Pseudomonadota</taxon>
        <taxon>Betaproteobacteria</taxon>
        <taxon>Burkholderiales</taxon>
        <taxon>Alcaligenaceae</taxon>
        <taxon>Bordetella</taxon>
    </lineage>
</organism>
<evidence type="ECO:0000259" key="5">
    <source>
        <dbReference type="PROSITE" id="PS50931"/>
    </source>
</evidence>
<evidence type="ECO:0000313" key="7">
    <source>
        <dbReference type="Proteomes" id="UP000216020"/>
    </source>
</evidence>
<dbReference type="CDD" id="cd08422">
    <property type="entry name" value="PBP2_CrgA_like"/>
    <property type="match status" value="1"/>
</dbReference>
<dbReference type="SUPFAM" id="SSF53850">
    <property type="entry name" value="Periplasmic binding protein-like II"/>
    <property type="match status" value="1"/>
</dbReference>
<keyword evidence="2" id="KW-0805">Transcription regulation</keyword>
<feature type="domain" description="HTH lysR-type" evidence="5">
    <location>
        <begin position="1"/>
        <end position="59"/>
    </location>
</feature>
<dbReference type="GO" id="GO:0003700">
    <property type="term" value="F:DNA-binding transcription factor activity"/>
    <property type="evidence" value="ECO:0007669"/>
    <property type="project" value="InterPro"/>
</dbReference>
<dbReference type="InterPro" id="IPR058163">
    <property type="entry name" value="LysR-type_TF_proteobact-type"/>
</dbReference>
<dbReference type="Gene3D" id="3.40.190.290">
    <property type="match status" value="1"/>
</dbReference>
<evidence type="ECO:0000256" key="3">
    <source>
        <dbReference type="ARBA" id="ARBA00023125"/>
    </source>
</evidence>
<name>A0A261RYA6_9BORD</name>
<dbReference type="SUPFAM" id="SSF46785">
    <property type="entry name" value="Winged helix' DNA-binding domain"/>
    <property type="match status" value="1"/>
</dbReference>
<keyword evidence="3" id="KW-0238">DNA-binding</keyword>
<dbReference type="InterPro" id="IPR005119">
    <property type="entry name" value="LysR_subst-bd"/>
</dbReference>
<dbReference type="InterPro" id="IPR036388">
    <property type="entry name" value="WH-like_DNA-bd_sf"/>
</dbReference>
<dbReference type="EMBL" id="NEVM01000005">
    <property type="protein sequence ID" value="OZI30059.1"/>
    <property type="molecule type" value="Genomic_DNA"/>
</dbReference>
<dbReference type="Gene3D" id="1.10.10.10">
    <property type="entry name" value="Winged helix-like DNA-binding domain superfamily/Winged helix DNA-binding domain"/>
    <property type="match status" value="1"/>
</dbReference>
<dbReference type="AlphaFoldDB" id="A0A261RYA6"/>
<dbReference type="Pfam" id="PF00126">
    <property type="entry name" value="HTH_1"/>
    <property type="match status" value="1"/>
</dbReference>
<dbReference type="OrthoDB" id="116299at2"/>
<proteinExistence type="inferred from homology"/>
<dbReference type="RefSeq" id="WP_094854498.1">
    <property type="nucleotide sequence ID" value="NZ_NEVM01000005.1"/>
</dbReference>
<comment type="caution">
    <text evidence="6">The sequence shown here is derived from an EMBL/GenBank/DDBJ whole genome shotgun (WGS) entry which is preliminary data.</text>
</comment>
<evidence type="ECO:0000256" key="2">
    <source>
        <dbReference type="ARBA" id="ARBA00023015"/>
    </source>
</evidence>